<organism evidence="1">
    <name type="scientific">marine metagenome</name>
    <dbReference type="NCBI Taxonomy" id="408172"/>
    <lineage>
        <taxon>unclassified sequences</taxon>
        <taxon>metagenomes</taxon>
        <taxon>ecological metagenomes</taxon>
    </lineage>
</organism>
<evidence type="ECO:0000313" key="1">
    <source>
        <dbReference type="EMBL" id="SVB31583.1"/>
    </source>
</evidence>
<dbReference type="EMBL" id="UINC01036907">
    <property type="protein sequence ID" value="SVB31583.1"/>
    <property type="molecule type" value="Genomic_DNA"/>
</dbReference>
<proteinExistence type="predicted"/>
<accession>A0A382D1X4</accession>
<name>A0A382D1X4_9ZZZZ</name>
<dbReference type="AlphaFoldDB" id="A0A382D1X4"/>
<feature type="non-terminal residue" evidence="1">
    <location>
        <position position="295"/>
    </location>
</feature>
<gene>
    <name evidence="1" type="ORF">METZ01_LOCUS184437</name>
</gene>
<protein>
    <submittedName>
        <fullName evidence="1">Uncharacterized protein</fullName>
    </submittedName>
</protein>
<reference evidence="1" key="1">
    <citation type="submission" date="2018-05" db="EMBL/GenBank/DDBJ databases">
        <authorList>
            <person name="Lanie J.A."/>
            <person name="Ng W.-L."/>
            <person name="Kazmierczak K.M."/>
            <person name="Andrzejewski T.M."/>
            <person name="Davidsen T.M."/>
            <person name="Wayne K.J."/>
            <person name="Tettelin H."/>
            <person name="Glass J.I."/>
            <person name="Rusch D."/>
            <person name="Podicherti R."/>
            <person name="Tsui H.-C.T."/>
            <person name="Winkler M.E."/>
        </authorList>
    </citation>
    <scope>NUCLEOTIDE SEQUENCE</scope>
</reference>
<sequence>MNEEHRKILIKNIIYILDKKKDEKIKIDSLECVLNSSRYSNTKIAIYKLKINGNIVNRNNSYRIFYKCITCNNNHLVNLNNIVRKINRNIFRCHICANNELIKTQEHSNYMKNYHTLPKIIPKEEKKISIQYLINISQKSFDEMDENFKNAYFSKHMTKEEFNRIKHLIISINNGKIKNLNNYEYISNYKINNQTYFNPFLYNKKEDILEKIRYIKYKCEKCELEFINRDLCIQKNKYKIYCKDCNFCNKISKIRKSKNILNQSLTYQSKLELKFIMNCNKKGIIINNGPKIEYF</sequence>